<dbReference type="GO" id="GO:0035253">
    <property type="term" value="C:ciliary rootlet"/>
    <property type="evidence" value="ECO:0007669"/>
    <property type="project" value="TreeGrafter"/>
</dbReference>
<dbReference type="AlphaFoldDB" id="A0A5C6MWR5"/>
<dbReference type="Proteomes" id="UP000324091">
    <property type="component" value="Chromosome 6"/>
</dbReference>
<evidence type="ECO:0000256" key="1">
    <source>
        <dbReference type="SAM" id="Coils"/>
    </source>
</evidence>
<reference evidence="2 3" key="1">
    <citation type="submission" date="2019-04" db="EMBL/GenBank/DDBJ databases">
        <title>Chromosome genome assembly for Takifugu flavidus.</title>
        <authorList>
            <person name="Xiao S."/>
        </authorList>
    </citation>
    <scope>NUCLEOTIDE SEQUENCE [LARGE SCALE GENOMIC DNA]</scope>
    <source>
        <strain evidence="2">HTHZ2018</strain>
        <tissue evidence="2">Muscle</tissue>
    </source>
</reference>
<dbReference type="GO" id="GO:0003341">
    <property type="term" value="P:cilium movement"/>
    <property type="evidence" value="ECO:0007669"/>
    <property type="project" value="InterPro"/>
</dbReference>
<name>A0A5C6MWR5_9TELE</name>
<sequence length="541" mass="63380">MQKFSAMKDPHQIMEKQRKLQLLESDRAAQCEGFQWSIEKNAESIQQLRQQNKRLFKRLSEAIACKKGVIDEAFNKRGVEKEAYRNMSGKDALMIQDQKVLSKMKRLNAQKHVTQTKQQQLAELEREYQRMNAKAGGGAQAADAHARKKEEDAMMLRAQENRLEKIQFKCKEAENITVNYQRVKRHLQEESLTFQSILDSLEAEILKYREELNKMQMMNNEAQLSKKAVKSELQGQQELLSKERKEREHIISDYKKKTEKHKAPAEKVEGKKTGMMMMMVMQPDDMSSEALQSEPIVERKEALSTFEDAYRCIKEATGVTNAQEILERFTVQKETHQHLLKLKEDNKKMLQQLREQKELLTKELEDVKYSGEAQVSSDLEVEWKQRLQAQQQRHDASKQHLDQMRKSLSTVRAGVEHLAARLHHIELREEGTPEASTDPDEAALAQLMQFELKLQQLKRELQGQDLAALLKEMEEEKFYVRIEEKLPAHNTRIKLPELRMRDDRYQEAEEGDVLTREELKHQSQLIVESKSKKKPWKNEKF</sequence>
<evidence type="ECO:0000313" key="2">
    <source>
        <dbReference type="EMBL" id="TWW58571.1"/>
    </source>
</evidence>
<evidence type="ECO:0000313" key="3">
    <source>
        <dbReference type="Proteomes" id="UP000324091"/>
    </source>
</evidence>
<accession>A0A5C6MWR5</accession>
<dbReference type="PANTHER" id="PTHR46518">
    <property type="entry name" value="COILED-COIL DOMAIN-CONTAINING PROTEIN 151"/>
    <property type="match status" value="1"/>
</dbReference>
<keyword evidence="1" id="KW-0175">Coiled coil</keyword>
<protein>
    <submittedName>
        <fullName evidence="2">Coiled-coil domain-containing protein 151</fullName>
    </submittedName>
</protein>
<feature type="coiled-coil region" evidence="1">
    <location>
        <begin position="336"/>
        <end position="370"/>
    </location>
</feature>
<dbReference type="PANTHER" id="PTHR46518:SF1">
    <property type="entry name" value="OUTER DYNEIN ARM-DOCKING COMPLEX SUBUNIT 3"/>
    <property type="match status" value="1"/>
</dbReference>
<dbReference type="InterPro" id="IPR033192">
    <property type="entry name" value="ODAD3"/>
</dbReference>
<dbReference type="GO" id="GO:0036158">
    <property type="term" value="P:outer dynein arm assembly"/>
    <property type="evidence" value="ECO:0007669"/>
    <property type="project" value="InterPro"/>
</dbReference>
<keyword evidence="3" id="KW-1185">Reference proteome</keyword>
<gene>
    <name evidence="2" type="ORF">D4764_06G0001010</name>
</gene>
<feature type="coiled-coil region" evidence="1">
    <location>
        <begin position="107"/>
        <end position="246"/>
    </location>
</feature>
<dbReference type="EMBL" id="RHFK02000019">
    <property type="protein sequence ID" value="TWW58571.1"/>
    <property type="molecule type" value="Genomic_DNA"/>
</dbReference>
<dbReference type="GO" id="GO:0097542">
    <property type="term" value="C:ciliary tip"/>
    <property type="evidence" value="ECO:0007669"/>
    <property type="project" value="TreeGrafter"/>
</dbReference>
<feature type="coiled-coil region" evidence="1">
    <location>
        <begin position="440"/>
        <end position="467"/>
    </location>
</feature>
<proteinExistence type="predicted"/>
<dbReference type="GO" id="GO:0036064">
    <property type="term" value="C:ciliary basal body"/>
    <property type="evidence" value="ECO:0007669"/>
    <property type="project" value="TreeGrafter"/>
</dbReference>
<comment type="caution">
    <text evidence="2">The sequence shown here is derived from an EMBL/GenBank/DDBJ whole genome shotgun (WGS) entry which is preliminary data.</text>
</comment>
<organism evidence="2 3">
    <name type="scientific">Takifugu flavidus</name>
    <name type="common">sansaifugu</name>
    <dbReference type="NCBI Taxonomy" id="433684"/>
    <lineage>
        <taxon>Eukaryota</taxon>
        <taxon>Metazoa</taxon>
        <taxon>Chordata</taxon>
        <taxon>Craniata</taxon>
        <taxon>Vertebrata</taxon>
        <taxon>Euteleostomi</taxon>
        <taxon>Actinopterygii</taxon>
        <taxon>Neopterygii</taxon>
        <taxon>Teleostei</taxon>
        <taxon>Neoteleostei</taxon>
        <taxon>Acanthomorphata</taxon>
        <taxon>Eupercaria</taxon>
        <taxon>Tetraodontiformes</taxon>
        <taxon>Tetradontoidea</taxon>
        <taxon>Tetraodontidae</taxon>
        <taxon>Takifugu</taxon>
    </lineage>
</organism>